<evidence type="ECO:0000313" key="1">
    <source>
        <dbReference type="EMBL" id="TYS66382.1"/>
    </source>
</evidence>
<reference evidence="1 2" key="1">
    <citation type="submission" date="2019-08" db="EMBL/GenBank/DDBJ databases">
        <title>Bacillus genomes from the desert of Cuatro Cienegas, Coahuila.</title>
        <authorList>
            <person name="Olmedo-Alvarez G."/>
        </authorList>
    </citation>
    <scope>NUCLEOTIDE SEQUENCE [LARGE SCALE GENOMIC DNA]</scope>
    <source>
        <strain evidence="1 2">CH37_1T</strain>
    </source>
</reference>
<protein>
    <submittedName>
        <fullName evidence="1">Uncharacterized protein</fullName>
    </submittedName>
</protein>
<gene>
    <name evidence="1" type="ORF">FZD47_02530</name>
</gene>
<dbReference type="Proteomes" id="UP000323732">
    <property type="component" value="Unassembled WGS sequence"/>
</dbReference>
<sequence>MARLLTGSTNVKGKVFETEEGAQAKANAAASTAEANAKTYTDGAVDPVERTTVKLQREVAYLNMITAANNRIVDGFTFGTTFDENFNMDVDYTRSETTAALAVGAKQIPLVSAAGFKVGQEITVYDDVNLERVKIVSISGNTLTVAAMTKAYKNKAGVARSMIKPDPNATGAYMYGWEGNIISDYRFMKDGELQQPMSKTTTLQNSGYSTDAVEKKAGYYRVYLRLNGYNDSVAFQTNNLVDMSKIKTLFFDMMAISNGALMKYGISKIKGPVWEASFSNVFTKSTSLSTTNLRRTLSLDVSDVNTMEYITVAGAYGGANTIESWVYGIWGEDYAGNLFEIPLLPTNDLRFTVRDSRELAFWVEHNGLKGMDAFVNGQIMDKAIMHNEYQFVKGLQTKEPLDVRVTLQDTAINSTESKKATRILGGVS</sequence>
<dbReference type="RefSeq" id="WP_148949084.1">
    <property type="nucleotide sequence ID" value="NZ_VTES01000001.1"/>
</dbReference>
<comment type="caution">
    <text evidence="1">The sequence shown here is derived from an EMBL/GenBank/DDBJ whole genome shotgun (WGS) entry which is preliminary data.</text>
</comment>
<evidence type="ECO:0000313" key="2">
    <source>
        <dbReference type="Proteomes" id="UP000323732"/>
    </source>
</evidence>
<proteinExistence type="predicted"/>
<dbReference type="EMBL" id="VTES01000001">
    <property type="protein sequence ID" value="TYS66382.1"/>
    <property type="molecule type" value="Genomic_DNA"/>
</dbReference>
<name>A0A5D4SVY8_9BACI</name>
<accession>A0A5D4SVY8</accession>
<dbReference type="AlphaFoldDB" id="A0A5D4SVY8"/>
<organism evidence="1 2">
    <name type="scientific">Bacillus infantis</name>
    <dbReference type="NCBI Taxonomy" id="324767"/>
    <lineage>
        <taxon>Bacteria</taxon>
        <taxon>Bacillati</taxon>
        <taxon>Bacillota</taxon>
        <taxon>Bacilli</taxon>
        <taxon>Bacillales</taxon>
        <taxon>Bacillaceae</taxon>
        <taxon>Bacillus</taxon>
    </lineage>
</organism>